<dbReference type="RefSeq" id="WP_181471963.1">
    <property type="nucleotide sequence ID" value="NZ_JACEFG010000002.1"/>
</dbReference>
<name>A0A838CSN8_9BACI</name>
<keyword evidence="1" id="KW-0472">Membrane</keyword>
<reference evidence="2 3" key="1">
    <citation type="journal article" date="2004" name="Extremophiles">
        <title>Halobacillus locisalis sp. nov., a halophilic bacterium isolated from a marine solar saltern of the Yellow Sea in Korea.</title>
        <authorList>
            <person name="Yoon J.H."/>
            <person name="Kang K.H."/>
            <person name="Oh T.K."/>
            <person name="Park Y.H."/>
        </authorList>
    </citation>
    <scope>NUCLEOTIDE SEQUENCE [LARGE SCALE GENOMIC DNA]</scope>
    <source>
        <strain evidence="2 3">KCTC 3788</strain>
    </source>
</reference>
<keyword evidence="3" id="KW-1185">Reference proteome</keyword>
<feature type="transmembrane region" description="Helical" evidence="1">
    <location>
        <begin position="72"/>
        <end position="91"/>
    </location>
</feature>
<organism evidence="2 3">
    <name type="scientific">Halobacillus locisalis</name>
    <dbReference type="NCBI Taxonomy" id="220753"/>
    <lineage>
        <taxon>Bacteria</taxon>
        <taxon>Bacillati</taxon>
        <taxon>Bacillota</taxon>
        <taxon>Bacilli</taxon>
        <taxon>Bacillales</taxon>
        <taxon>Bacillaceae</taxon>
        <taxon>Halobacillus</taxon>
    </lineage>
</organism>
<keyword evidence="1" id="KW-0812">Transmembrane</keyword>
<evidence type="ECO:0000313" key="2">
    <source>
        <dbReference type="EMBL" id="MBA2174908.1"/>
    </source>
</evidence>
<dbReference type="EMBL" id="JACEFG010000002">
    <property type="protein sequence ID" value="MBA2174908.1"/>
    <property type="molecule type" value="Genomic_DNA"/>
</dbReference>
<feature type="transmembrane region" description="Helical" evidence="1">
    <location>
        <begin position="35"/>
        <end position="52"/>
    </location>
</feature>
<keyword evidence="1" id="KW-1133">Transmembrane helix</keyword>
<accession>A0A838CSN8</accession>
<evidence type="ECO:0000313" key="3">
    <source>
        <dbReference type="Proteomes" id="UP000571017"/>
    </source>
</evidence>
<comment type="caution">
    <text evidence="2">The sequence shown here is derived from an EMBL/GenBank/DDBJ whole genome shotgun (WGS) entry which is preliminary data.</text>
</comment>
<gene>
    <name evidence="2" type="ORF">H0266_08385</name>
</gene>
<proteinExistence type="predicted"/>
<dbReference type="AlphaFoldDB" id="A0A838CSN8"/>
<protein>
    <submittedName>
        <fullName evidence="2">Uncharacterized protein</fullName>
    </submittedName>
</protein>
<sequence length="97" mass="11039">MGFEYWVVLIFVLGILFFVVRDVHTYLSKVSARKVFLMNKAFFSGIVVFIIVSLNLSKPGVAGLDNAHPADWFIFFNLVTLLCLIGYLITLRPPRND</sequence>
<evidence type="ECO:0000256" key="1">
    <source>
        <dbReference type="SAM" id="Phobius"/>
    </source>
</evidence>
<dbReference type="Proteomes" id="UP000571017">
    <property type="component" value="Unassembled WGS sequence"/>
</dbReference>
<feature type="transmembrane region" description="Helical" evidence="1">
    <location>
        <begin position="6"/>
        <end position="23"/>
    </location>
</feature>